<evidence type="ECO:0000313" key="2">
    <source>
        <dbReference type="Proteomes" id="UP001140087"/>
    </source>
</evidence>
<name>A0ACC1L6U8_9FUNG</name>
<reference evidence="1" key="1">
    <citation type="submission" date="2022-07" db="EMBL/GenBank/DDBJ databases">
        <title>Phylogenomic reconstructions and comparative analyses of Kickxellomycotina fungi.</title>
        <authorList>
            <person name="Reynolds N.K."/>
            <person name="Stajich J.E."/>
            <person name="Barry K."/>
            <person name="Grigoriev I.V."/>
            <person name="Crous P."/>
            <person name="Smith M.E."/>
        </authorList>
    </citation>
    <scope>NUCLEOTIDE SEQUENCE</scope>
    <source>
        <strain evidence="1">BCRC 34780</strain>
    </source>
</reference>
<accession>A0ACC1L6U8</accession>
<comment type="caution">
    <text evidence="1">The sequence shown here is derived from an EMBL/GenBank/DDBJ whole genome shotgun (WGS) entry which is preliminary data.</text>
</comment>
<proteinExistence type="predicted"/>
<dbReference type="EMBL" id="JANBUN010000722">
    <property type="protein sequence ID" value="KAJ2801750.1"/>
    <property type="molecule type" value="Genomic_DNA"/>
</dbReference>
<sequence length="405" mass="44241">MAMRASDIPHAAFVAQLSRHLASVPASRADNVRRGAVAIVIRLVPAEEEDIADFPPFACQDDAPAALVQAVDAFLGAAGMGRARAQILFIQRAVYPGDPWSGHIGFPGGKHEPQDADDRATAERETREELGLDLAAGGAFVRLGALDDALAYFLWRGVAMAVSPQVYLQVHRRTPPMELSAEVASAHWVDLAHILRRVDQPAAPFAPNYRCIQRDIAARLCPRHAAARPLWLRILAWALGSARYTMLPLPFAAGDAVVRRPDAAPGPEARSQFASDSELYLWGLSLGMVCSLVDLGLPVAPARLAPGYVSVASPWPQLDPWRWADVNLVANGLHRVLWDPRRRKPWRVPMRRTPSGRAAAPARDFFMSYYSVVGIAFPLSCLARLSLLWVLGRGAARLLSRLVFS</sequence>
<organism evidence="1 2">
    <name type="scientific">Coemansia helicoidea</name>
    <dbReference type="NCBI Taxonomy" id="1286919"/>
    <lineage>
        <taxon>Eukaryota</taxon>
        <taxon>Fungi</taxon>
        <taxon>Fungi incertae sedis</taxon>
        <taxon>Zoopagomycota</taxon>
        <taxon>Kickxellomycotina</taxon>
        <taxon>Kickxellomycetes</taxon>
        <taxon>Kickxellales</taxon>
        <taxon>Kickxellaceae</taxon>
        <taxon>Coemansia</taxon>
    </lineage>
</organism>
<keyword evidence="2" id="KW-1185">Reference proteome</keyword>
<gene>
    <name evidence="1" type="ORF">H4R21_002680</name>
</gene>
<protein>
    <submittedName>
        <fullName evidence="1">Uncharacterized protein</fullName>
    </submittedName>
</protein>
<dbReference type="Proteomes" id="UP001140087">
    <property type="component" value="Unassembled WGS sequence"/>
</dbReference>
<evidence type="ECO:0000313" key="1">
    <source>
        <dbReference type="EMBL" id="KAJ2801750.1"/>
    </source>
</evidence>